<dbReference type="Gene3D" id="3.30.1330.40">
    <property type="entry name" value="RutC-like"/>
    <property type="match status" value="1"/>
</dbReference>
<name>A0A225MD30_9BURK</name>
<dbReference type="InterPro" id="IPR019897">
    <property type="entry name" value="RidA_CS"/>
</dbReference>
<proteinExistence type="inferred from homology"/>
<comment type="similarity">
    <text evidence="1">Belongs to the RutC family.</text>
</comment>
<evidence type="ECO:0000256" key="1">
    <source>
        <dbReference type="ARBA" id="ARBA00010552"/>
    </source>
</evidence>
<dbReference type="SUPFAM" id="SSF55298">
    <property type="entry name" value="YjgF-like"/>
    <property type="match status" value="1"/>
</dbReference>
<dbReference type="PROSITE" id="PS01094">
    <property type="entry name" value="UPF0076"/>
    <property type="match status" value="1"/>
</dbReference>
<protein>
    <submittedName>
        <fullName evidence="2">Enamine deaminase RidA</fullName>
    </submittedName>
</protein>
<evidence type="ECO:0000313" key="2">
    <source>
        <dbReference type="EMBL" id="OWT59197.1"/>
    </source>
</evidence>
<dbReference type="GO" id="GO:0005829">
    <property type="term" value="C:cytosol"/>
    <property type="evidence" value="ECO:0007669"/>
    <property type="project" value="TreeGrafter"/>
</dbReference>
<dbReference type="AlphaFoldDB" id="A0A225MD30"/>
<dbReference type="PANTHER" id="PTHR11803">
    <property type="entry name" value="2-IMINOBUTANOATE/2-IMINOPROPANOATE DEAMINASE RIDA"/>
    <property type="match status" value="1"/>
</dbReference>
<dbReference type="RefSeq" id="WP_088603927.1">
    <property type="nucleotide sequence ID" value="NZ_NJIH01000007.1"/>
</dbReference>
<dbReference type="OrthoDB" id="8655901at2"/>
<sequence>MTREVIIPPTGLLSHRPYSPAIKIDSLLFVSGHTGSDPVTRVFSGDVTEQTEQAFRNIESVIEAAGGVMADIAKATVFMTDMEADFQAMNVVFRRVFPEKPPARSTVGVAHLARPGLKVEIEVVAVLGSSR</sequence>
<accession>A0A225MD30</accession>
<dbReference type="InterPro" id="IPR006175">
    <property type="entry name" value="YjgF/YER057c/UK114"/>
</dbReference>
<dbReference type="GO" id="GO:0019239">
    <property type="term" value="F:deaminase activity"/>
    <property type="evidence" value="ECO:0007669"/>
    <property type="project" value="TreeGrafter"/>
</dbReference>
<dbReference type="Proteomes" id="UP000214603">
    <property type="component" value="Unassembled WGS sequence"/>
</dbReference>
<keyword evidence="3" id="KW-1185">Reference proteome</keyword>
<dbReference type="PANTHER" id="PTHR11803:SF58">
    <property type="entry name" value="PROTEIN HMF1-RELATED"/>
    <property type="match status" value="1"/>
</dbReference>
<dbReference type="CDD" id="cd00448">
    <property type="entry name" value="YjgF_YER057c_UK114_family"/>
    <property type="match status" value="1"/>
</dbReference>
<dbReference type="EMBL" id="NJIH01000007">
    <property type="protein sequence ID" value="OWT59197.1"/>
    <property type="molecule type" value="Genomic_DNA"/>
</dbReference>
<dbReference type="Pfam" id="PF01042">
    <property type="entry name" value="Ribonuc_L-PSP"/>
    <property type="match status" value="1"/>
</dbReference>
<evidence type="ECO:0000313" key="3">
    <source>
        <dbReference type="Proteomes" id="UP000214603"/>
    </source>
</evidence>
<dbReference type="FunFam" id="3.30.1330.40:FF:000001">
    <property type="entry name" value="L-PSP family endoribonuclease"/>
    <property type="match status" value="1"/>
</dbReference>
<comment type="caution">
    <text evidence="2">The sequence shown here is derived from an EMBL/GenBank/DDBJ whole genome shotgun (WGS) entry which is preliminary data.</text>
</comment>
<reference evidence="3" key="1">
    <citation type="submission" date="2017-06" db="EMBL/GenBank/DDBJ databases">
        <title>Herbaspirillum phytohormonus sp. nov., isolated from the root nodule of Robinia pseudoacacia in lead-zinc mine.</title>
        <authorList>
            <person name="Fan M."/>
            <person name="Lin Y."/>
        </authorList>
    </citation>
    <scope>NUCLEOTIDE SEQUENCE [LARGE SCALE GENOMIC DNA]</scope>
    <source>
        <strain evidence="3">SC-089</strain>
    </source>
</reference>
<organism evidence="2 3">
    <name type="scientific">Candidimonas nitroreducens</name>
    <dbReference type="NCBI Taxonomy" id="683354"/>
    <lineage>
        <taxon>Bacteria</taxon>
        <taxon>Pseudomonadati</taxon>
        <taxon>Pseudomonadota</taxon>
        <taxon>Betaproteobacteria</taxon>
        <taxon>Burkholderiales</taxon>
        <taxon>Alcaligenaceae</taxon>
        <taxon>Candidimonas</taxon>
    </lineage>
</organism>
<gene>
    <name evidence="2" type="ORF">CEY11_13530</name>
</gene>
<dbReference type="InterPro" id="IPR035959">
    <property type="entry name" value="RutC-like_sf"/>
</dbReference>